<feature type="signal peptide" evidence="1">
    <location>
        <begin position="1"/>
        <end position="30"/>
    </location>
</feature>
<evidence type="ECO:0000256" key="1">
    <source>
        <dbReference type="SAM" id="SignalP"/>
    </source>
</evidence>
<protein>
    <submittedName>
        <fullName evidence="2">Uncharacterized protein</fullName>
    </submittedName>
</protein>
<accession>A0ABP8LTM8</accession>
<dbReference type="EMBL" id="BAABHC010000014">
    <property type="protein sequence ID" value="GAA4435321.1"/>
    <property type="molecule type" value="Genomic_DNA"/>
</dbReference>
<name>A0ABP8LTM8_9BACT</name>
<gene>
    <name evidence="2" type="ORF">GCM10023188_27250</name>
</gene>
<comment type="caution">
    <text evidence="2">The sequence shown here is derived from an EMBL/GenBank/DDBJ whole genome shotgun (WGS) entry which is preliminary data.</text>
</comment>
<organism evidence="2 3">
    <name type="scientific">Pontibacter saemangeumensis</name>
    <dbReference type="NCBI Taxonomy" id="1084525"/>
    <lineage>
        <taxon>Bacteria</taxon>
        <taxon>Pseudomonadati</taxon>
        <taxon>Bacteroidota</taxon>
        <taxon>Cytophagia</taxon>
        <taxon>Cytophagales</taxon>
        <taxon>Hymenobacteraceae</taxon>
        <taxon>Pontibacter</taxon>
    </lineage>
</organism>
<sequence>MQKLSMTKTKRMKKNYTLLICLLFSYPLFAQYETVVFNYDRSYFNEGQPLPAESDFMLTGETGKEVGMVEVAIYGSPDTNKKPLYRNAWKNRPSSADGGFILPVNYPLRGNDEYTFLINYYEPASALQQQQLLRQLNSALDSYIDQSFVVSKSSVELRKHPKNMRSDMNTIVNSGLGLYRSQINYEFGGFSDIILDKLEQINNLRLRKARRNIIAGEGEDKRTIRLKYAQEQVEALKVLVNQEVAQYANAQLLALTDSKKITDYATKKTRNVLAINAGYGGVYYSGDADNFTSDTSPYIGISIPFGKAKFSSAFWSRASISTGVFLTNLKFGEDNVATGPLVKRPFYLALGYRALPFVRINAGAAVLQSDQGANSISDFNVDRVYIRPFIGLSLELNLWLDLNR</sequence>
<feature type="chain" id="PRO_5045592163" evidence="1">
    <location>
        <begin position="31"/>
        <end position="404"/>
    </location>
</feature>
<keyword evidence="3" id="KW-1185">Reference proteome</keyword>
<keyword evidence="1" id="KW-0732">Signal</keyword>
<dbReference type="Proteomes" id="UP001500552">
    <property type="component" value="Unassembled WGS sequence"/>
</dbReference>
<proteinExistence type="predicted"/>
<evidence type="ECO:0000313" key="3">
    <source>
        <dbReference type="Proteomes" id="UP001500552"/>
    </source>
</evidence>
<reference evidence="3" key="1">
    <citation type="journal article" date="2019" name="Int. J. Syst. Evol. Microbiol.">
        <title>The Global Catalogue of Microorganisms (GCM) 10K type strain sequencing project: providing services to taxonomists for standard genome sequencing and annotation.</title>
        <authorList>
            <consortium name="The Broad Institute Genomics Platform"/>
            <consortium name="The Broad Institute Genome Sequencing Center for Infectious Disease"/>
            <person name="Wu L."/>
            <person name="Ma J."/>
        </authorList>
    </citation>
    <scope>NUCLEOTIDE SEQUENCE [LARGE SCALE GENOMIC DNA]</scope>
    <source>
        <strain evidence="3">JCM 17926</strain>
    </source>
</reference>
<evidence type="ECO:0000313" key="2">
    <source>
        <dbReference type="EMBL" id="GAA4435321.1"/>
    </source>
</evidence>